<comment type="catalytic activity">
    <reaction evidence="3">
        <text>5-methylaminomethyl-2-thiouridine(34) in tRNA + selenophosphate + (2E)-geranyl diphosphate + H2O + H(+) = 5-methylaminomethyl-2-selenouridine(34) in tRNA + (2E)-thiogeraniol + phosphate + diphosphate</text>
        <dbReference type="Rhea" id="RHEA:42716"/>
        <dbReference type="Rhea" id="RHEA-COMP:10195"/>
        <dbReference type="Rhea" id="RHEA-COMP:10196"/>
        <dbReference type="ChEBI" id="CHEBI:15377"/>
        <dbReference type="ChEBI" id="CHEBI:15378"/>
        <dbReference type="ChEBI" id="CHEBI:16144"/>
        <dbReference type="ChEBI" id="CHEBI:33019"/>
        <dbReference type="ChEBI" id="CHEBI:43474"/>
        <dbReference type="ChEBI" id="CHEBI:58057"/>
        <dbReference type="ChEBI" id="CHEBI:74455"/>
        <dbReference type="ChEBI" id="CHEBI:82743"/>
        <dbReference type="ChEBI" id="CHEBI:143703"/>
        <dbReference type="EC" id="2.9.1.3"/>
    </reaction>
    <physiologicalReaction direction="left-to-right" evidence="3">
        <dbReference type="Rhea" id="RHEA:42717"/>
    </physiologicalReaction>
</comment>
<evidence type="ECO:0000259" key="9">
    <source>
        <dbReference type="PROSITE" id="PS50206"/>
    </source>
</evidence>
<dbReference type="InterPro" id="IPR017582">
    <property type="entry name" value="SelU"/>
</dbReference>
<dbReference type="PANTHER" id="PTHR30401:SF0">
    <property type="entry name" value="TRNA 2-SELENOURIDINE SYNTHASE"/>
    <property type="match status" value="1"/>
</dbReference>
<dbReference type="NCBIfam" id="NF008749">
    <property type="entry name" value="PRK11784.1-1"/>
    <property type="match status" value="1"/>
</dbReference>
<evidence type="ECO:0000256" key="5">
    <source>
        <dbReference type="ARBA" id="ARBA00060843"/>
    </source>
</evidence>
<comment type="subunit">
    <text evidence="8">Monomer.</text>
</comment>
<dbReference type="PROSITE" id="PS50206">
    <property type="entry name" value="RHODANESE_3"/>
    <property type="match status" value="1"/>
</dbReference>
<protein>
    <recommendedName>
        <fullName evidence="7 8">tRNA 2-selenouridine synthase</fullName>
        <ecNumber evidence="6 8">2.9.1.3</ecNumber>
    </recommendedName>
</protein>
<keyword evidence="1 8" id="KW-0808">Transferase</keyword>
<evidence type="ECO:0000256" key="4">
    <source>
        <dbReference type="ARBA" id="ARBA00055294"/>
    </source>
</evidence>
<feature type="domain" description="Rhodanese" evidence="9">
    <location>
        <begin position="11"/>
        <end position="134"/>
    </location>
</feature>
<dbReference type="EMBL" id="CP112887">
    <property type="protein sequence ID" value="WBW60274.1"/>
    <property type="molecule type" value="Genomic_DNA"/>
</dbReference>
<comment type="function">
    <text evidence="4 8">Involved in the post-transcriptional modification of the uridine at the wobble position (U34) of tRNA(Lys), tRNA(Glu) and tRNA(Gln). Catalyzes the conversion of 2-thiouridine (S2U-RNA) to 2-selenouridine (Se2U-RNA). Acts in a two-step process involving geranylation of 2-thiouridine (S2U) to S-geranyl-2-thiouridine (geS2U) and subsequent selenation of the latter derivative to 2-selenouridine (Se2U) in the tRNA chain.</text>
</comment>
<dbReference type="AlphaFoldDB" id="A0AAJ5UDE3"/>
<dbReference type="InterPro" id="IPR058840">
    <property type="entry name" value="AAA_SelU"/>
</dbReference>
<dbReference type="SUPFAM" id="SSF52821">
    <property type="entry name" value="Rhodanese/Cell cycle control phosphatase"/>
    <property type="match status" value="1"/>
</dbReference>
<evidence type="ECO:0000256" key="3">
    <source>
        <dbReference type="ARBA" id="ARBA00050862"/>
    </source>
</evidence>
<dbReference type="CDD" id="cd01520">
    <property type="entry name" value="RHOD_YbbB"/>
    <property type="match status" value="1"/>
</dbReference>
<evidence type="ECO:0000256" key="2">
    <source>
        <dbReference type="ARBA" id="ARBA00023266"/>
    </source>
</evidence>
<comment type="catalytic activity">
    <reaction evidence="8">
        <text>5-methylaminomethyl-2-(Se-phospho)selenouridine(34) in tRNA + H2O = 5-methylaminomethyl-2-selenouridine(34) in tRNA + phosphate</text>
        <dbReference type="Rhea" id="RHEA:60176"/>
        <dbReference type="Rhea" id="RHEA-COMP:10196"/>
        <dbReference type="Rhea" id="RHEA-COMP:15523"/>
        <dbReference type="ChEBI" id="CHEBI:15377"/>
        <dbReference type="ChEBI" id="CHEBI:43474"/>
        <dbReference type="ChEBI" id="CHEBI:82743"/>
        <dbReference type="ChEBI" id="CHEBI:143702"/>
    </reaction>
</comment>
<comment type="similarity">
    <text evidence="5 8">Belongs to the SelU family.</text>
</comment>
<dbReference type="Gene3D" id="3.40.250.10">
    <property type="entry name" value="Rhodanese-like domain"/>
    <property type="match status" value="1"/>
</dbReference>
<dbReference type="GO" id="GO:0002098">
    <property type="term" value="P:tRNA wobble uridine modification"/>
    <property type="evidence" value="ECO:0007669"/>
    <property type="project" value="UniProtKB-UniRule"/>
</dbReference>
<dbReference type="PANTHER" id="PTHR30401">
    <property type="entry name" value="TRNA 2-SELENOURIDINE SYNTHASE"/>
    <property type="match status" value="1"/>
</dbReference>
<name>A0AAJ5UDE3_9ENTR</name>
<evidence type="ECO:0000313" key="11">
    <source>
        <dbReference type="Proteomes" id="UP001210130"/>
    </source>
</evidence>
<gene>
    <name evidence="10" type="primary">mnmH</name>
    <name evidence="8" type="synonym">selU</name>
    <name evidence="10" type="ORF">OR613_19990</name>
</gene>
<reference evidence="10 11" key="1">
    <citation type="journal article" date="2023" name="Microbiol. Resour. Announc.">
        <title>Complete Genome Sequence of the First Colistin-Resistant Raoultella electrica Strain.</title>
        <authorList>
            <person name="Aldeia C."/>
            <person name="Campos-Madueno E.I."/>
            <person name="Sendi P."/>
            <person name="Endimiani A."/>
        </authorList>
    </citation>
    <scope>NUCLEOTIDE SEQUENCE [LARGE SCALE GENOMIC DNA]</scope>
    <source>
        <strain evidence="10 11">S2-IND-01-C</strain>
    </source>
</reference>
<proteinExistence type="inferred from homology"/>
<dbReference type="HAMAP" id="MF_01622">
    <property type="entry name" value="tRNA_sel_U_synth"/>
    <property type="match status" value="1"/>
</dbReference>
<organism evidence="10 11">
    <name type="scientific">Klebsiella electrica</name>
    <dbReference type="NCBI Taxonomy" id="1259973"/>
    <lineage>
        <taxon>Bacteria</taxon>
        <taxon>Pseudomonadati</taxon>
        <taxon>Pseudomonadota</taxon>
        <taxon>Gammaproteobacteria</taxon>
        <taxon>Enterobacterales</taxon>
        <taxon>Enterobacteriaceae</taxon>
        <taxon>Klebsiella/Raoultella group</taxon>
        <taxon>Klebsiella</taxon>
    </lineage>
</organism>
<evidence type="ECO:0000256" key="6">
    <source>
        <dbReference type="ARBA" id="ARBA00066463"/>
    </source>
</evidence>
<keyword evidence="2 8" id="KW-0711">Selenium</keyword>
<dbReference type="FunFam" id="3.40.250.10:FF:000009">
    <property type="entry name" value="tRNA 2-selenouridine/geranyl-2-thiouridine synthase"/>
    <property type="match status" value="1"/>
</dbReference>
<dbReference type="RefSeq" id="WP_131047543.1">
    <property type="nucleotide sequence ID" value="NZ_CP112887.1"/>
</dbReference>
<feature type="active site" description="S-selanylcysteine intermediate" evidence="8">
    <location>
        <position position="94"/>
    </location>
</feature>
<dbReference type="SMART" id="SM00450">
    <property type="entry name" value="RHOD"/>
    <property type="match status" value="1"/>
</dbReference>
<dbReference type="EC" id="2.9.1.3" evidence="6 8"/>
<evidence type="ECO:0000313" key="10">
    <source>
        <dbReference type="EMBL" id="WBW60274.1"/>
    </source>
</evidence>
<evidence type="ECO:0000256" key="1">
    <source>
        <dbReference type="ARBA" id="ARBA00022679"/>
    </source>
</evidence>
<comment type="catalytic activity">
    <reaction evidence="8">
        <text>5-methylaminomethyl-2-thiouridine(34) in tRNA + (2E)-geranyl diphosphate = 5-methylaminomethyl-S-(2E)-geranyl-thiouridine(34) in tRNA + diphosphate</text>
        <dbReference type="Rhea" id="RHEA:14085"/>
        <dbReference type="Rhea" id="RHEA-COMP:10195"/>
        <dbReference type="Rhea" id="RHEA-COMP:14654"/>
        <dbReference type="ChEBI" id="CHEBI:33019"/>
        <dbReference type="ChEBI" id="CHEBI:58057"/>
        <dbReference type="ChEBI" id="CHEBI:74455"/>
        <dbReference type="ChEBI" id="CHEBI:140632"/>
    </reaction>
</comment>
<comment type="catalytic activity">
    <reaction evidence="8">
        <text>5-methylaminomethyl-S-(2E)-geranyl-thiouridine(34) in tRNA + selenophosphate + H(+) = 5-methylaminomethyl-2-(Se-phospho)selenouridine(34) in tRNA + (2E)-thiogeraniol</text>
        <dbReference type="Rhea" id="RHEA:60172"/>
        <dbReference type="Rhea" id="RHEA-COMP:14654"/>
        <dbReference type="Rhea" id="RHEA-COMP:15523"/>
        <dbReference type="ChEBI" id="CHEBI:15378"/>
        <dbReference type="ChEBI" id="CHEBI:16144"/>
        <dbReference type="ChEBI" id="CHEBI:140632"/>
        <dbReference type="ChEBI" id="CHEBI:143702"/>
        <dbReference type="ChEBI" id="CHEBI:143703"/>
    </reaction>
</comment>
<evidence type="ECO:0000256" key="7">
    <source>
        <dbReference type="ARBA" id="ARBA00073823"/>
    </source>
</evidence>
<accession>A0AAJ5UDE3</accession>
<dbReference type="InterPro" id="IPR036873">
    <property type="entry name" value="Rhodanese-like_dom_sf"/>
</dbReference>
<dbReference type="GO" id="GO:0016765">
    <property type="term" value="F:transferase activity, transferring alkyl or aryl (other than methyl) groups"/>
    <property type="evidence" value="ECO:0007669"/>
    <property type="project" value="UniProtKB-UniRule"/>
</dbReference>
<dbReference type="InterPro" id="IPR001763">
    <property type="entry name" value="Rhodanese-like_dom"/>
</dbReference>
<dbReference type="Proteomes" id="UP001210130">
    <property type="component" value="Chromosome"/>
</dbReference>
<dbReference type="NCBIfam" id="NF008751">
    <property type="entry name" value="PRK11784.1-3"/>
    <property type="match status" value="1"/>
</dbReference>
<dbReference type="GO" id="GO:0043828">
    <property type="term" value="F:tRNA 2-selenouridine synthase activity"/>
    <property type="evidence" value="ECO:0007669"/>
    <property type="project" value="UniProtKB-EC"/>
</dbReference>
<evidence type="ECO:0000256" key="8">
    <source>
        <dbReference type="HAMAP-Rule" id="MF_01622"/>
    </source>
</evidence>
<sequence length="372" mass="42140">MKNGTDYRTILTADTPIIDVRAPIEFRQSALPAALNLPLMNDAERAAVGTCYKRHGADAALALGHRLVNGEVREKRIAAWRDACLRYPQGYLCCARGGQRSHIVQQWLHEAGIEYPLIVGGYKALRQVAIQLTEELVQRPIVLIGGCTGNGKTQLVCSRPDGIDLEGLAHHRGSSFGRTLREQHAQATFENHLAVAMLKKAGQHRRWVLEDEGHMIGANHLPECLRERMAQSPLAVVEDPFEIRLERLREEYFDRMHRDFINAYGEEEGWQAYSEYLHHGLFAIRRRLGLQRFARLTALLDGALAAQRRGAATDAHFAWLVPLLQEYYDPMYRYQLNKKAEKIIFRGSWNDVASWLAKSFNTLPPRLAASTP</sequence>
<keyword evidence="11" id="KW-1185">Reference proteome</keyword>
<dbReference type="Pfam" id="PF26341">
    <property type="entry name" value="AAA_SelU"/>
    <property type="match status" value="1"/>
</dbReference>
<dbReference type="NCBIfam" id="TIGR03167">
    <property type="entry name" value="tRNA_sel_U_synt"/>
    <property type="match status" value="1"/>
</dbReference>